<comment type="caution">
    <text evidence="1">The sequence shown here is derived from an EMBL/GenBank/DDBJ whole genome shotgun (WGS) entry which is preliminary data.</text>
</comment>
<organism evidence="1 2">
    <name type="scientific">Nibribacter koreensis</name>
    <dbReference type="NCBI Taxonomy" id="1084519"/>
    <lineage>
        <taxon>Bacteria</taxon>
        <taxon>Pseudomonadati</taxon>
        <taxon>Bacteroidota</taxon>
        <taxon>Cytophagia</taxon>
        <taxon>Cytophagales</taxon>
        <taxon>Hymenobacteraceae</taxon>
        <taxon>Nibribacter</taxon>
    </lineage>
</organism>
<dbReference type="Gene3D" id="2.20.110.10">
    <property type="entry name" value="Histone H3 K4-specific methyltransferase SET7/9 N-terminal domain"/>
    <property type="match status" value="1"/>
</dbReference>
<dbReference type="Proteomes" id="UP001501844">
    <property type="component" value="Unassembled WGS sequence"/>
</dbReference>
<protein>
    <recommendedName>
        <fullName evidence="3">MORN repeat variant</fullName>
    </recommendedName>
</protein>
<dbReference type="RefSeq" id="WP_345167651.1">
    <property type="nucleotide sequence ID" value="NZ_BAABGX010000002.1"/>
</dbReference>
<sequence>MAFLTALFVKLFLLKSSVLPDQPAQVYLDIQDIKQTFKTLGRDSAEFYYDNKWNLVKPECAEYIRYTKISEDGAFTGPFHDVSKAGALITRGSYENKLKSGPFKEMYENGNVKSAGIYKNNVRDGEWKLYFEDGSPNLVLYYKTGVPMIVAAWNKEGKQMITGGNGTIDQTTGFNGALQGMVKDSLMVGSWVFITSGFAICKEEYAKGVFMEGTFMSGLSSTSKAIGDKYQGSKIDFLQEPPFVAAEKFGFRKSCPYFISTAK</sequence>
<evidence type="ECO:0008006" key="3">
    <source>
        <dbReference type="Google" id="ProtNLM"/>
    </source>
</evidence>
<evidence type="ECO:0000313" key="2">
    <source>
        <dbReference type="Proteomes" id="UP001501844"/>
    </source>
</evidence>
<proteinExistence type="predicted"/>
<name>A0ABP8FTX4_9BACT</name>
<evidence type="ECO:0000313" key="1">
    <source>
        <dbReference type="EMBL" id="GAA4310923.1"/>
    </source>
</evidence>
<keyword evidence="2" id="KW-1185">Reference proteome</keyword>
<reference evidence="2" key="1">
    <citation type="journal article" date="2019" name="Int. J. Syst. Evol. Microbiol.">
        <title>The Global Catalogue of Microorganisms (GCM) 10K type strain sequencing project: providing services to taxonomists for standard genome sequencing and annotation.</title>
        <authorList>
            <consortium name="The Broad Institute Genomics Platform"/>
            <consortium name="The Broad Institute Genome Sequencing Center for Infectious Disease"/>
            <person name="Wu L."/>
            <person name="Ma J."/>
        </authorList>
    </citation>
    <scope>NUCLEOTIDE SEQUENCE [LARGE SCALE GENOMIC DNA]</scope>
    <source>
        <strain evidence="2">JCM 17917</strain>
    </source>
</reference>
<dbReference type="EMBL" id="BAABGX010000002">
    <property type="protein sequence ID" value="GAA4310923.1"/>
    <property type="molecule type" value="Genomic_DNA"/>
</dbReference>
<gene>
    <name evidence="1" type="ORF">GCM10023183_29250</name>
</gene>
<dbReference type="SUPFAM" id="SSF82185">
    <property type="entry name" value="Histone H3 K4-specific methyltransferase SET7/9 N-terminal domain"/>
    <property type="match status" value="1"/>
</dbReference>
<accession>A0ABP8FTX4</accession>